<feature type="compositionally biased region" description="Basic and acidic residues" evidence="2">
    <location>
        <begin position="172"/>
        <end position="182"/>
    </location>
</feature>
<dbReference type="Proteomes" id="UP000007648">
    <property type="component" value="Unassembled WGS sequence"/>
</dbReference>
<dbReference type="GO" id="GO:0000981">
    <property type="term" value="F:DNA-binding transcription factor activity, RNA polymerase II-specific"/>
    <property type="evidence" value="ECO:0007669"/>
    <property type="project" value="TreeGrafter"/>
</dbReference>
<dbReference type="PANTHER" id="PTHR23351">
    <property type="entry name" value="FOS TRANSCRIPTION FACTOR-RELATED"/>
    <property type="match status" value="1"/>
</dbReference>
<evidence type="ECO:0000313" key="4">
    <source>
        <dbReference type="Ensembl" id="ENSSHAP00000037111.1"/>
    </source>
</evidence>
<dbReference type="AlphaFoldDB" id="A0A7N4PG78"/>
<evidence type="ECO:0000256" key="1">
    <source>
        <dbReference type="ARBA" id="ARBA00023242"/>
    </source>
</evidence>
<dbReference type="SMART" id="SM00338">
    <property type="entry name" value="BRLZ"/>
    <property type="match status" value="1"/>
</dbReference>
<sequence>MSKAPPRLSFLTSRPSHPQDPREVDRQKRRERNRAAAQRSRHKHTEKADGLHQEHEWLEKANQVLRKEIWSLESSLLARLRPLSAPRFLRPAAGCGPAFAATLAVVLRVFSLPRCRTGGKEAGPRALRPPPGSGPVQALTARLVPGTESAPAFGGSPGNGATSSGPAGPRAGTERESPEGPREVGAGEDAQG</sequence>
<dbReference type="GO" id="GO:0005634">
    <property type="term" value="C:nucleus"/>
    <property type="evidence" value="ECO:0007669"/>
    <property type="project" value="TreeGrafter"/>
</dbReference>
<keyword evidence="1" id="KW-0539">Nucleus</keyword>
<name>A0A7N4PG78_SARHA</name>
<evidence type="ECO:0000256" key="2">
    <source>
        <dbReference type="SAM" id="MobiDB-lite"/>
    </source>
</evidence>
<dbReference type="Gene3D" id="1.20.5.170">
    <property type="match status" value="1"/>
</dbReference>
<reference evidence="4" key="3">
    <citation type="submission" date="2025-09" db="UniProtKB">
        <authorList>
            <consortium name="Ensembl"/>
        </authorList>
    </citation>
    <scope>IDENTIFICATION</scope>
</reference>
<dbReference type="Pfam" id="PF00170">
    <property type="entry name" value="bZIP_1"/>
    <property type="match status" value="1"/>
</dbReference>
<reference evidence="4" key="2">
    <citation type="submission" date="2025-08" db="UniProtKB">
        <authorList>
            <consortium name="Ensembl"/>
        </authorList>
    </citation>
    <scope>IDENTIFICATION</scope>
</reference>
<protein>
    <recommendedName>
        <fullName evidence="3">BZIP domain-containing protein</fullName>
    </recommendedName>
</protein>
<dbReference type="InterPro" id="IPR046347">
    <property type="entry name" value="bZIP_sf"/>
</dbReference>
<keyword evidence="5" id="KW-1185">Reference proteome</keyword>
<dbReference type="PROSITE" id="PS50217">
    <property type="entry name" value="BZIP"/>
    <property type="match status" value="1"/>
</dbReference>
<organism evidence="4 5">
    <name type="scientific">Sarcophilus harrisii</name>
    <name type="common">Tasmanian devil</name>
    <name type="synonym">Sarcophilus laniarius</name>
    <dbReference type="NCBI Taxonomy" id="9305"/>
    <lineage>
        <taxon>Eukaryota</taxon>
        <taxon>Metazoa</taxon>
        <taxon>Chordata</taxon>
        <taxon>Craniata</taxon>
        <taxon>Vertebrata</taxon>
        <taxon>Euteleostomi</taxon>
        <taxon>Mammalia</taxon>
        <taxon>Metatheria</taxon>
        <taxon>Dasyuromorphia</taxon>
        <taxon>Dasyuridae</taxon>
        <taxon>Sarcophilus</taxon>
    </lineage>
</organism>
<feature type="region of interest" description="Disordered" evidence="2">
    <location>
        <begin position="1"/>
        <end position="53"/>
    </location>
</feature>
<dbReference type="Ensembl" id="ENSSHAT00000041237.1">
    <property type="protein sequence ID" value="ENSSHAP00000037111.1"/>
    <property type="gene ID" value="ENSSHAG00000025285.1"/>
</dbReference>
<dbReference type="SUPFAM" id="SSF57959">
    <property type="entry name" value="Leucine zipper domain"/>
    <property type="match status" value="1"/>
</dbReference>
<feature type="region of interest" description="Disordered" evidence="2">
    <location>
        <begin position="117"/>
        <end position="192"/>
    </location>
</feature>
<dbReference type="InParanoid" id="A0A7N4PG78"/>
<dbReference type="GO" id="GO:0000978">
    <property type="term" value="F:RNA polymerase II cis-regulatory region sequence-specific DNA binding"/>
    <property type="evidence" value="ECO:0007669"/>
    <property type="project" value="TreeGrafter"/>
</dbReference>
<dbReference type="PANTHER" id="PTHR23351:SF11">
    <property type="entry name" value="BASIC LEUCINE ZIPPER TRANSCRIPTIONAL FACTOR ATF-LIKE 2"/>
    <property type="match status" value="1"/>
</dbReference>
<evidence type="ECO:0000313" key="5">
    <source>
        <dbReference type="Proteomes" id="UP000007648"/>
    </source>
</evidence>
<evidence type="ECO:0000259" key="3">
    <source>
        <dbReference type="PROSITE" id="PS50217"/>
    </source>
</evidence>
<feature type="compositionally biased region" description="Basic and acidic residues" evidence="2">
    <location>
        <begin position="17"/>
        <end position="28"/>
    </location>
</feature>
<dbReference type="InterPro" id="IPR000837">
    <property type="entry name" value="AP-1"/>
</dbReference>
<dbReference type="InterPro" id="IPR004827">
    <property type="entry name" value="bZIP"/>
</dbReference>
<feature type="domain" description="BZIP" evidence="3">
    <location>
        <begin position="23"/>
        <end position="76"/>
    </location>
</feature>
<reference evidence="4 5" key="1">
    <citation type="journal article" date="2011" name="Proc. Natl. Acad. Sci. U.S.A.">
        <title>Genetic diversity and population structure of the endangered marsupial Sarcophilus harrisii (Tasmanian devil).</title>
        <authorList>
            <person name="Miller W."/>
            <person name="Hayes V.M."/>
            <person name="Ratan A."/>
            <person name="Petersen D.C."/>
            <person name="Wittekindt N.E."/>
            <person name="Miller J."/>
            <person name="Walenz B."/>
            <person name="Knight J."/>
            <person name="Qi J."/>
            <person name="Zhao F."/>
            <person name="Wang Q."/>
            <person name="Bedoya-Reina O.C."/>
            <person name="Katiyar N."/>
            <person name="Tomsho L.P."/>
            <person name="Kasson L.M."/>
            <person name="Hardie R.A."/>
            <person name="Woodbridge P."/>
            <person name="Tindall E.A."/>
            <person name="Bertelsen M.F."/>
            <person name="Dixon D."/>
            <person name="Pyecroft S."/>
            <person name="Helgen K.M."/>
            <person name="Lesk A.M."/>
            <person name="Pringle T.H."/>
            <person name="Patterson N."/>
            <person name="Zhang Y."/>
            <person name="Kreiss A."/>
            <person name="Woods G.M."/>
            <person name="Jones M.E."/>
            <person name="Schuster S.C."/>
        </authorList>
    </citation>
    <scope>NUCLEOTIDE SEQUENCE [LARGE SCALE GENOMIC DNA]</scope>
</reference>
<proteinExistence type="predicted"/>
<accession>A0A7N4PG78</accession>
<dbReference type="PROSITE" id="PS00036">
    <property type="entry name" value="BZIP_BASIC"/>
    <property type="match status" value="1"/>
</dbReference>